<organism evidence="2 3">
    <name type="scientific">Shouchella miscanthi</name>
    <dbReference type="NCBI Taxonomy" id="2598861"/>
    <lineage>
        <taxon>Bacteria</taxon>
        <taxon>Bacillati</taxon>
        <taxon>Bacillota</taxon>
        <taxon>Bacilli</taxon>
        <taxon>Bacillales</taxon>
        <taxon>Bacillaceae</taxon>
        <taxon>Shouchella</taxon>
    </lineage>
</organism>
<protein>
    <submittedName>
        <fullName evidence="2">DUF6440 family protein</fullName>
    </submittedName>
</protein>
<comment type="caution">
    <text evidence="2">The sequence shown here is derived from an EMBL/GenBank/DDBJ whole genome shotgun (WGS) entry which is preliminary data.</text>
</comment>
<dbReference type="Pfam" id="PF20037">
    <property type="entry name" value="DUF6440"/>
    <property type="match status" value="1"/>
</dbReference>
<dbReference type="InterPro" id="IPR045515">
    <property type="entry name" value="DUF6440"/>
</dbReference>
<proteinExistence type="predicted"/>
<dbReference type="EMBL" id="JAROAS010000034">
    <property type="protein sequence ID" value="MED4129415.1"/>
    <property type="molecule type" value="Genomic_DNA"/>
</dbReference>
<evidence type="ECO:0000259" key="1">
    <source>
        <dbReference type="Pfam" id="PF20037"/>
    </source>
</evidence>
<evidence type="ECO:0000313" key="2">
    <source>
        <dbReference type="EMBL" id="MED4129415.1"/>
    </source>
</evidence>
<accession>A0ABU6NMI0</accession>
<feature type="domain" description="DUF6440" evidence="1">
    <location>
        <begin position="9"/>
        <end position="59"/>
    </location>
</feature>
<gene>
    <name evidence="2" type="ORF">P5F74_14860</name>
</gene>
<dbReference type="Proteomes" id="UP001341820">
    <property type="component" value="Unassembled WGS sequence"/>
</dbReference>
<keyword evidence="3" id="KW-1185">Reference proteome</keyword>
<evidence type="ECO:0000313" key="3">
    <source>
        <dbReference type="Proteomes" id="UP001341820"/>
    </source>
</evidence>
<sequence>MFSKKEPNRFAEKQMQHYQYGLIHILIDRETGVHYLHLWNPQGSSVTPLLDEQGNVMIDKSAAEE</sequence>
<dbReference type="RefSeq" id="WP_274273074.1">
    <property type="nucleotide sequence ID" value="NZ_JAROAS010000034.1"/>
</dbReference>
<name>A0ABU6NMI0_9BACI</name>
<reference evidence="2 3" key="1">
    <citation type="submission" date="2023-03" db="EMBL/GenBank/DDBJ databases">
        <title>Bacillus Genome Sequencing.</title>
        <authorList>
            <person name="Dunlap C."/>
        </authorList>
    </citation>
    <scope>NUCLEOTIDE SEQUENCE [LARGE SCALE GENOMIC DNA]</scope>
    <source>
        <strain evidence="2 3">B-4107</strain>
    </source>
</reference>